<reference evidence="1" key="1">
    <citation type="submission" date="2020-10" db="EMBL/GenBank/DDBJ databases">
        <authorList>
            <person name="Gilroy R."/>
        </authorList>
    </citation>
    <scope>NUCLEOTIDE SEQUENCE</scope>
    <source>
        <strain evidence="1">11159</strain>
    </source>
</reference>
<dbReference type="Proteomes" id="UP000823613">
    <property type="component" value="Unassembled WGS sequence"/>
</dbReference>
<dbReference type="AlphaFoldDB" id="A0A9D9DI27"/>
<evidence type="ECO:0000313" key="2">
    <source>
        <dbReference type="Proteomes" id="UP000823613"/>
    </source>
</evidence>
<name>A0A9D9DI27_9BACL</name>
<accession>A0A9D9DI27</accession>
<comment type="caution">
    <text evidence="1">The sequence shown here is derived from an EMBL/GenBank/DDBJ whole genome shotgun (WGS) entry which is preliminary data.</text>
</comment>
<sequence length="242" mass="28397">MSGGHQIFISYKFSDTNVQQNLNSDLFEKSERPFGSRTPRDYVNVLQTYIENHSPHYYKGEEDGESLQGKTDEYIWEHLKDLIFDSTLTIVLISPSMKTSEPEREQRIPWEIRYSLAHETRLSNNGKEQYSATNAMMAIVLPDKNGSYDYYFETKTCCESGCRLLKNGKLFRILRNNTFNRKNNSETYSCKIGDKIYFGKKHSYITFYKWSEINDVNKLDAAIKLAYQIQSEQEKYDINKEI</sequence>
<evidence type="ECO:0000313" key="1">
    <source>
        <dbReference type="EMBL" id="MBO8428102.1"/>
    </source>
</evidence>
<protein>
    <submittedName>
        <fullName evidence="1">TIR domain-containing protein</fullName>
    </submittedName>
</protein>
<organism evidence="1 2">
    <name type="scientific">Candidatus Onthovivens merdipullorum</name>
    <dbReference type="NCBI Taxonomy" id="2840889"/>
    <lineage>
        <taxon>Bacteria</taxon>
        <taxon>Bacillati</taxon>
        <taxon>Bacillota</taxon>
        <taxon>Bacilli</taxon>
        <taxon>Bacillales</taxon>
        <taxon>Candidatus Onthovivens</taxon>
    </lineage>
</organism>
<dbReference type="EMBL" id="JADIMY010000117">
    <property type="protein sequence ID" value="MBO8428102.1"/>
    <property type="molecule type" value="Genomic_DNA"/>
</dbReference>
<proteinExistence type="predicted"/>
<reference evidence="1" key="2">
    <citation type="journal article" date="2021" name="PeerJ">
        <title>Extensive microbial diversity within the chicken gut microbiome revealed by metagenomics and culture.</title>
        <authorList>
            <person name="Gilroy R."/>
            <person name="Ravi A."/>
            <person name="Getino M."/>
            <person name="Pursley I."/>
            <person name="Horton D.L."/>
            <person name="Alikhan N.F."/>
            <person name="Baker D."/>
            <person name="Gharbi K."/>
            <person name="Hall N."/>
            <person name="Watson M."/>
            <person name="Adriaenssens E.M."/>
            <person name="Foster-Nyarko E."/>
            <person name="Jarju S."/>
            <person name="Secka A."/>
            <person name="Antonio M."/>
            <person name="Oren A."/>
            <person name="Chaudhuri R.R."/>
            <person name="La Ragione R."/>
            <person name="Hildebrand F."/>
            <person name="Pallen M.J."/>
        </authorList>
    </citation>
    <scope>NUCLEOTIDE SEQUENCE</scope>
    <source>
        <strain evidence="1">11159</strain>
    </source>
</reference>
<gene>
    <name evidence="1" type="ORF">IAC58_06140</name>
</gene>